<dbReference type="Gene3D" id="2.10.25.10">
    <property type="entry name" value="Laminin"/>
    <property type="match status" value="1"/>
</dbReference>
<feature type="compositionally biased region" description="Pro residues" evidence="6">
    <location>
        <begin position="293"/>
        <end position="320"/>
    </location>
</feature>
<dbReference type="InterPro" id="IPR049883">
    <property type="entry name" value="NOTCH1_EGF-like"/>
</dbReference>
<keyword evidence="4 5" id="KW-1015">Disulfide bond</keyword>
<comment type="caution">
    <text evidence="5">Lacks conserved residue(s) required for the propagation of feature annotation.</text>
</comment>
<keyword evidence="2 8" id="KW-0732">Signal</keyword>
<feature type="compositionally biased region" description="Polar residues" evidence="6">
    <location>
        <begin position="185"/>
        <end position="208"/>
    </location>
</feature>
<dbReference type="PANTHER" id="PTHR24039">
    <property type="entry name" value="FIBRILLIN-RELATED"/>
    <property type="match status" value="1"/>
</dbReference>
<feature type="region of interest" description="Disordered" evidence="6">
    <location>
        <begin position="268"/>
        <end position="667"/>
    </location>
</feature>
<dbReference type="SMART" id="SM00179">
    <property type="entry name" value="EGF_CA"/>
    <property type="match status" value="1"/>
</dbReference>
<feature type="signal peptide" evidence="8">
    <location>
        <begin position="1"/>
        <end position="32"/>
    </location>
</feature>
<protein>
    <submittedName>
        <fullName evidence="11">LOW QUALITY PROTEIN: proline-rich protein 36-like</fullName>
    </submittedName>
</protein>
<feature type="compositionally biased region" description="Basic and acidic residues" evidence="6">
    <location>
        <begin position="456"/>
        <end position="474"/>
    </location>
</feature>
<feature type="compositionally biased region" description="Pro residues" evidence="6">
    <location>
        <begin position="344"/>
        <end position="358"/>
    </location>
</feature>
<evidence type="ECO:0000313" key="10">
    <source>
        <dbReference type="Proteomes" id="UP000515158"/>
    </source>
</evidence>
<feature type="transmembrane region" description="Helical" evidence="7">
    <location>
        <begin position="1133"/>
        <end position="1158"/>
    </location>
</feature>
<evidence type="ECO:0000313" key="11">
    <source>
        <dbReference type="RefSeq" id="XP_034243461.1"/>
    </source>
</evidence>
<dbReference type="InterPro" id="IPR000152">
    <property type="entry name" value="EGF-type_Asp/Asn_hydroxyl_site"/>
</dbReference>
<evidence type="ECO:0000256" key="4">
    <source>
        <dbReference type="ARBA" id="ARBA00023157"/>
    </source>
</evidence>
<dbReference type="PROSITE" id="PS01187">
    <property type="entry name" value="EGF_CA"/>
    <property type="match status" value="1"/>
</dbReference>
<dbReference type="PROSITE" id="PS00022">
    <property type="entry name" value="EGF_1"/>
    <property type="match status" value="1"/>
</dbReference>
<evidence type="ECO:0000259" key="9">
    <source>
        <dbReference type="PROSITE" id="PS50026"/>
    </source>
</evidence>
<feature type="compositionally biased region" description="Polar residues" evidence="6">
    <location>
        <begin position="74"/>
        <end position="83"/>
    </location>
</feature>
<dbReference type="CDD" id="cd00054">
    <property type="entry name" value="EGF_CA"/>
    <property type="match status" value="1"/>
</dbReference>
<evidence type="ECO:0000256" key="7">
    <source>
        <dbReference type="SAM" id="Phobius"/>
    </source>
</evidence>
<dbReference type="OrthoDB" id="2015116at2759"/>
<feature type="region of interest" description="Disordered" evidence="6">
    <location>
        <begin position="148"/>
        <end position="224"/>
    </location>
</feature>
<keyword evidence="7" id="KW-0472">Membrane</keyword>
<sequence>MKKNRKSDEMASPMAALLSLLVAAALTGVAVASSAGSTPSLSAAAPGPEHPQQHVDDAWQVGTRAAGNGAVPQQLRTSVPSAKTSDDLDGHPHTLRTRSIDTAAPPLDAEPDDNLLSDAPAPPAPSSVPAVERRDAVDVTAARAAYYDHIQPTRTASTASGEEERASRGPGRARSLPVEAVAGPDNTTTSSEATPLQPQPTAQTNATDGHQARDTAGNNGGTDRVRDIITGIVKLLNGNVNVNTNPQTPKGSMGSIGMGRPVRPVNMGTRINNRGPPRITDLPPPPDFEKVPHPLPPTPAVVPLPPPPPQQSFTPPPPFGPNGQSTRIPPPYPFDIPEPVSSAVPPPAAAPPPVPPVQETPDEGPAPHAPPPAGPIPIPISNPHKQVTSKPAPPPSSPPPTTSTAKDDVVDVRPSSKPTAKPSPKPTPPPASPSPPPSPPSPTPTKPQSTKAGPPSKKDKERERDKEKMKDKEPVATPSVTILQISTTSSTSSTQVMLPTPSSASSTTTASPTSTAAAPNASSASSTVSSSPSSASQGSAPTPRPQPRPGGTVLESSIEEVSVSAESAKPTQAIPATPSASLSASSTAGPLTSTTTTTTSTGTPSSPSSRPGPPQPPQPPQPPPPNTGFGYRPYRPRPGLVLDDTEYKPGRPGPGLMTSAAHGGHQAPHLAPHIVPHVAPPQQPHYGEVFDVTVSAVQGPGGGATGQAIVYPVEIEGVQVGGAVAGEGNGHGDVAVITAAQAGQHFVSIDGKRTYINLFNTEQAGAMGGAGSVGVAPAPVQPPPHRTGFPGPASAGTVTPVQSRPPHAPHAGPAPPPPGPAAPGPGAIPPRRPYKRPNHPPVRIDTCIVGDDSTCDAAQNEMCRTEVGVSACHCRPGYSRRKHREPCRRIVSLLMSLRVDRMYDRRLDWTDKFHDAQSDEYQQLEYEAVLAIDSAMSMTPFSDEFLGARINRIFLAPNQADDEPTDVLVPGGLGAAAATAANSSAAVFVNATVQLEEAAAATRPNTLAQDVQRHLLGVLHRRHNNVGSSALWVASPAGAVAPLRDLDECAEPELNDCHAHARCANVFGSFRCSCNDGLRDPWAGNPQRSGRQCEACPAEYCNHRGECRFDAGNQVCHCTGNFYGTQCEVDGEVLGVAVGASVAAVVIIVLTLVCLCMWSRRWSREQKSASGLGYGSPVFGYLGGGGGGAVKTPAVGAPPYQVTLEERLRWAQIADAMAQVQQSSNHYAVSAGNDQSARSARLRKVFTSALLYCQQPEPVGTCGGGVATRPSSALFGYPSLPSMQGMQHGTLPIPPPVPLPRLSLQANGTLGMGGMGSLSAYGTVQHPVHAPSLGAYSTLAHTLKTQRERERARAREREREPATSSSEEEDRTDLLGRNFQVPRPKSRSSLANQSGIYYDVDYETQGDVYGTKQSCIPMSTYSSRQHFHR</sequence>
<dbReference type="InterPro" id="IPR000742">
    <property type="entry name" value="EGF"/>
</dbReference>
<reference evidence="11" key="1">
    <citation type="submission" date="2025-08" db="UniProtKB">
        <authorList>
            <consortium name="RefSeq"/>
        </authorList>
    </citation>
    <scope>IDENTIFICATION</scope>
    <source>
        <tissue evidence="11">Total insect</tissue>
    </source>
</reference>
<dbReference type="InterPro" id="IPR018097">
    <property type="entry name" value="EGF_Ca-bd_CS"/>
</dbReference>
<feature type="disulfide bond" evidence="5">
    <location>
        <begin position="1118"/>
        <end position="1127"/>
    </location>
</feature>
<dbReference type="InterPro" id="IPR009030">
    <property type="entry name" value="Growth_fac_rcpt_cys_sf"/>
</dbReference>
<feature type="compositionally biased region" description="Pro residues" evidence="6">
    <location>
        <begin position="421"/>
        <end position="445"/>
    </location>
</feature>
<organism evidence="11">
    <name type="scientific">Thrips palmi</name>
    <name type="common">Melon thrips</name>
    <dbReference type="NCBI Taxonomy" id="161013"/>
    <lineage>
        <taxon>Eukaryota</taxon>
        <taxon>Metazoa</taxon>
        <taxon>Ecdysozoa</taxon>
        <taxon>Arthropoda</taxon>
        <taxon>Hexapoda</taxon>
        <taxon>Insecta</taxon>
        <taxon>Pterygota</taxon>
        <taxon>Neoptera</taxon>
        <taxon>Paraneoptera</taxon>
        <taxon>Thysanoptera</taxon>
        <taxon>Terebrantia</taxon>
        <taxon>Thripoidea</taxon>
        <taxon>Thripidae</taxon>
        <taxon>Thrips</taxon>
    </lineage>
</organism>
<feature type="compositionally biased region" description="Low complexity" evidence="6">
    <location>
        <begin position="575"/>
        <end position="609"/>
    </location>
</feature>
<evidence type="ECO:0000256" key="2">
    <source>
        <dbReference type="ARBA" id="ARBA00022729"/>
    </source>
</evidence>
<name>A0A6P8Z1G5_THRPL</name>
<dbReference type="FunFam" id="2.10.25.10:FF:000672">
    <property type="entry name" value="Uncharacterized protein, isoform C"/>
    <property type="match status" value="1"/>
</dbReference>
<feature type="compositionally biased region" description="Low complexity" evidence="6">
    <location>
        <begin position="549"/>
        <end position="568"/>
    </location>
</feature>
<dbReference type="KEGG" id="tpal:117646542"/>
<evidence type="ECO:0000256" key="6">
    <source>
        <dbReference type="SAM" id="MobiDB-lite"/>
    </source>
</evidence>
<feature type="domain" description="EGF-like" evidence="9">
    <location>
        <begin position="1045"/>
        <end position="1084"/>
    </location>
</feature>
<feature type="region of interest" description="Disordered" evidence="6">
    <location>
        <begin position="32"/>
        <end position="133"/>
    </location>
</feature>
<feature type="chain" id="PRO_5028250256" evidence="8">
    <location>
        <begin position="33"/>
        <end position="1429"/>
    </location>
</feature>
<feature type="domain" description="EGF-like" evidence="9">
    <location>
        <begin position="1094"/>
        <end position="1128"/>
    </location>
</feature>
<feature type="region of interest" description="Disordered" evidence="6">
    <location>
        <begin position="775"/>
        <end position="842"/>
    </location>
</feature>
<dbReference type="RefSeq" id="XP_034243461.1">
    <property type="nucleotide sequence ID" value="XM_034387570.1"/>
</dbReference>
<dbReference type="Proteomes" id="UP000515158">
    <property type="component" value="Unplaced"/>
</dbReference>
<keyword evidence="1 5" id="KW-0245">EGF-like domain</keyword>
<evidence type="ECO:0000256" key="3">
    <source>
        <dbReference type="ARBA" id="ARBA00022737"/>
    </source>
</evidence>
<feature type="compositionally biased region" description="Pro residues" evidence="6">
    <location>
        <begin position="806"/>
        <end position="831"/>
    </location>
</feature>
<dbReference type="Pfam" id="PF07645">
    <property type="entry name" value="EGF_CA"/>
    <property type="match status" value="1"/>
</dbReference>
<dbReference type="InterPro" id="IPR001881">
    <property type="entry name" value="EGF-like_Ca-bd_dom"/>
</dbReference>
<dbReference type="PROSITE" id="PS50026">
    <property type="entry name" value="EGF_3"/>
    <property type="match status" value="2"/>
</dbReference>
<dbReference type="SUPFAM" id="SSF57184">
    <property type="entry name" value="Growth factor receptor domain"/>
    <property type="match status" value="1"/>
</dbReference>
<dbReference type="PANTHER" id="PTHR24039:SF52">
    <property type="entry name" value="EGF-LIKE DOMAIN-CONTAINING PROTEIN"/>
    <property type="match status" value="1"/>
</dbReference>
<dbReference type="GeneID" id="117646542"/>
<keyword evidence="3" id="KW-0677">Repeat</keyword>
<accession>A0A6P8Z1G5</accession>
<evidence type="ECO:0000256" key="1">
    <source>
        <dbReference type="ARBA" id="ARBA00022536"/>
    </source>
</evidence>
<feature type="compositionally biased region" description="Pro residues" evidence="6">
    <location>
        <begin position="610"/>
        <end position="626"/>
    </location>
</feature>
<keyword evidence="7" id="KW-0812">Transmembrane</keyword>
<proteinExistence type="predicted"/>
<feature type="compositionally biased region" description="Basic and acidic residues" evidence="6">
    <location>
        <begin position="1345"/>
        <end position="1361"/>
    </location>
</feature>
<evidence type="ECO:0000256" key="5">
    <source>
        <dbReference type="PROSITE-ProRule" id="PRU00076"/>
    </source>
</evidence>
<evidence type="ECO:0000256" key="8">
    <source>
        <dbReference type="SAM" id="SignalP"/>
    </source>
</evidence>
<feature type="compositionally biased region" description="Pro residues" evidence="6">
    <location>
        <begin position="367"/>
        <end position="380"/>
    </location>
</feature>
<feature type="compositionally biased region" description="Pro residues" evidence="6">
    <location>
        <begin position="391"/>
        <end position="401"/>
    </location>
</feature>
<feature type="region of interest" description="Disordered" evidence="6">
    <location>
        <begin position="1343"/>
        <end position="1390"/>
    </location>
</feature>
<keyword evidence="10" id="KW-1185">Reference proteome</keyword>
<dbReference type="GO" id="GO:0005509">
    <property type="term" value="F:calcium ion binding"/>
    <property type="evidence" value="ECO:0007669"/>
    <property type="project" value="InterPro"/>
</dbReference>
<keyword evidence="7" id="KW-1133">Transmembrane helix</keyword>
<dbReference type="PROSITE" id="PS00010">
    <property type="entry name" value="ASX_HYDROXYL"/>
    <property type="match status" value="1"/>
</dbReference>
<gene>
    <name evidence="11" type="primary">LOC117646542</name>
</gene>
<feature type="compositionally biased region" description="Low complexity" evidence="6">
    <location>
        <begin position="486"/>
        <end position="541"/>
    </location>
</feature>
<dbReference type="FunCoup" id="A0A6P8Z1G5">
    <property type="interactions" value="6"/>
</dbReference>
<dbReference type="InParanoid" id="A0A6P8Z1G5"/>